<dbReference type="OrthoDB" id="2322940at2"/>
<dbReference type="EMBL" id="LRVM01000003">
    <property type="protein sequence ID" value="KXL53402.1"/>
    <property type="molecule type" value="Genomic_DNA"/>
</dbReference>
<dbReference type="InterPro" id="IPR001387">
    <property type="entry name" value="Cro/C1-type_HTH"/>
</dbReference>
<dbReference type="AlphaFoldDB" id="A0A136WFS0"/>
<organism evidence="2 3">
    <name type="scientific">Anaerotignum neopropionicum</name>
    <dbReference type="NCBI Taxonomy" id="36847"/>
    <lineage>
        <taxon>Bacteria</taxon>
        <taxon>Bacillati</taxon>
        <taxon>Bacillota</taxon>
        <taxon>Clostridia</taxon>
        <taxon>Lachnospirales</taxon>
        <taxon>Anaerotignaceae</taxon>
        <taxon>Anaerotignum</taxon>
    </lineage>
</organism>
<dbReference type="CDD" id="cd00093">
    <property type="entry name" value="HTH_XRE"/>
    <property type="match status" value="1"/>
</dbReference>
<reference evidence="2 3" key="1">
    <citation type="submission" date="2016-01" db="EMBL/GenBank/DDBJ databases">
        <title>Genome sequence of Clostridium neopropionicum X4, DSM-3847.</title>
        <authorList>
            <person name="Poehlein A."/>
            <person name="Beck M.H."/>
            <person name="Bengelsdorf F.R."/>
            <person name="Daniel R."/>
            <person name="Duerre P."/>
        </authorList>
    </citation>
    <scope>NUCLEOTIDE SEQUENCE [LARGE SCALE GENOMIC DNA]</scope>
    <source>
        <strain evidence="2 3">DSM-3847</strain>
    </source>
</reference>
<dbReference type="GO" id="GO:0003677">
    <property type="term" value="F:DNA binding"/>
    <property type="evidence" value="ECO:0007669"/>
    <property type="project" value="InterPro"/>
</dbReference>
<sequence>MLLDNPIKRIKITDEIKSLIISERQKKDLSATQLAKKMERPQSWIAQIENGRTKSIKQSDLVLVFSKILDLTMEEADNFISNTFEEDLNSLYTDDSGQMSFLDKKDIKKDINKYAKFTTSENKEEFQTQKRYILSAFNSMYNQIPEEAVKILRTLCRNIDFNLPFMTGIMSIPFFILKDLDEDITHELYEEISNLFLKYANKDEQRVSIVNEDDNLDEEQ</sequence>
<gene>
    <name evidence="2" type="ORF">CLNEO_13730</name>
</gene>
<dbReference type="SUPFAM" id="SSF47413">
    <property type="entry name" value="lambda repressor-like DNA-binding domains"/>
    <property type="match status" value="1"/>
</dbReference>
<evidence type="ECO:0000259" key="1">
    <source>
        <dbReference type="PROSITE" id="PS50943"/>
    </source>
</evidence>
<protein>
    <recommendedName>
        <fullName evidence="1">HTH cro/C1-type domain-containing protein</fullName>
    </recommendedName>
</protein>
<dbReference type="Proteomes" id="UP000070539">
    <property type="component" value="Unassembled WGS sequence"/>
</dbReference>
<evidence type="ECO:0000313" key="3">
    <source>
        <dbReference type="Proteomes" id="UP000070539"/>
    </source>
</evidence>
<dbReference type="PROSITE" id="PS50943">
    <property type="entry name" value="HTH_CROC1"/>
    <property type="match status" value="1"/>
</dbReference>
<dbReference type="InterPro" id="IPR010982">
    <property type="entry name" value="Lambda_DNA-bd_dom_sf"/>
</dbReference>
<accession>A0A136WFS0</accession>
<dbReference type="SMART" id="SM00530">
    <property type="entry name" value="HTH_XRE"/>
    <property type="match status" value="1"/>
</dbReference>
<proteinExistence type="predicted"/>
<dbReference type="Gene3D" id="1.10.260.40">
    <property type="entry name" value="lambda repressor-like DNA-binding domains"/>
    <property type="match status" value="1"/>
</dbReference>
<comment type="caution">
    <text evidence="2">The sequence shown here is derived from an EMBL/GenBank/DDBJ whole genome shotgun (WGS) entry which is preliminary data.</text>
</comment>
<dbReference type="STRING" id="36847.CLNEO_13730"/>
<name>A0A136WFS0_9FIRM</name>
<feature type="domain" description="HTH cro/C1-type" evidence="1">
    <location>
        <begin position="20"/>
        <end position="76"/>
    </location>
</feature>
<dbReference type="RefSeq" id="WP_066086421.1">
    <property type="nucleotide sequence ID" value="NZ_LRVM01000003.1"/>
</dbReference>
<keyword evidence="3" id="KW-1185">Reference proteome</keyword>
<evidence type="ECO:0000313" key="2">
    <source>
        <dbReference type="EMBL" id="KXL53402.1"/>
    </source>
</evidence>